<dbReference type="InterPro" id="IPR036236">
    <property type="entry name" value="Znf_C2H2_sf"/>
</dbReference>
<evidence type="ECO:0000259" key="6">
    <source>
        <dbReference type="PROSITE" id="PS50808"/>
    </source>
</evidence>
<feature type="domain" description="BED-type" evidence="6">
    <location>
        <begin position="88"/>
        <end position="140"/>
    </location>
</feature>
<keyword evidence="1" id="KW-0479">Metal-binding</keyword>
<keyword evidence="3" id="KW-0862">Zinc</keyword>
<protein>
    <recommendedName>
        <fullName evidence="6">BED-type domain-containing protein</fullName>
    </recommendedName>
</protein>
<dbReference type="GO" id="GO:0008270">
    <property type="term" value="F:zinc ion binding"/>
    <property type="evidence" value="ECO:0007669"/>
    <property type="project" value="UniProtKB-KW"/>
</dbReference>
<proteinExistence type="predicted"/>
<dbReference type="EMBL" id="JBICBT010000491">
    <property type="protein sequence ID" value="KAL3111916.1"/>
    <property type="molecule type" value="Genomic_DNA"/>
</dbReference>
<dbReference type="Pfam" id="PF02892">
    <property type="entry name" value="zf-BED"/>
    <property type="match status" value="1"/>
</dbReference>
<name>A0ABD2L9M5_9BILA</name>
<dbReference type="SMART" id="SM00614">
    <property type="entry name" value="ZnF_BED"/>
    <property type="match status" value="1"/>
</dbReference>
<dbReference type="InterPro" id="IPR003656">
    <property type="entry name" value="Znf_BED"/>
</dbReference>
<keyword evidence="2 4" id="KW-0863">Zinc-finger</keyword>
<evidence type="ECO:0000256" key="1">
    <source>
        <dbReference type="ARBA" id="ARBA00022723"/>
    </source>
</evidence>
<reference evidence="7 8" key="1">
    <citation type="submission" date="2024-10" db="EMBL/GenBank/DDBJ databases">
        <authorList>
            <person name="Kim D."/>
        </authorList>
    </citation>
    <scope>NUCLEOTIDE SEQUENCE [LARGE SCALE GENOMIC DNA]</scope>
    <source>
        <strain evidence="7">BH-2024</strain>
    </source>
</reference>
<sequence length="140" mass="15781">MKLFICLFSSVFLFIPSFSTKLWTNPENDSLIDSSNRSAGDDAHLGNVLPSENADDFMAIPIKTDHLIDETTKFRKSVRMTSKSSTKVLTSDVWAYFEQIPNIPIAKAKCTECGKEIQMSPGYTSNLRRHLQGKHQLLLI</sequence>
<accession>A0ABD2L9M5</accession>
<feature type="chain" id="PRO_5044768995" description="BED-type domain-containing protein" evidence="5">
    <location>
        <begin position="20"/>
        <end position="140"/>
    </location>
</feature>
<dbReference type="AlphaFoldDB" id="A0ABD2L9M5"/>
<evidence type="ECO:0000313" key="8">
    <source>
        <dbReference type="Proteomes" id="UP001620626"/>
    </source>
</evidence>
<keyword evidence="5" id="KW-0732">Signal</keyword>
<evidence type="ECO:0000256" key="2">
    <source>
        <dbReference type="ARBA" id="ARBA00022771"/>
    </source>
</evidence>
<organism evidence="7 8">
    <name type="scientific">Heterodera trifolii</name>
    <dbReference type="NCBI Taxonomy" id="157864"/>
    <lineage>
        <taxon>Eukaryota</taxon>
        <taxon>Metazoa</taxon>
        <taxon>Ecdysozoa</taxon>
        <taxon>Nematoda</taxon>
        <taxon>Chromadorea</taxon>
        <taxon>Rhabditida</taxon>
        <taxon>Tylenchina</taxon>
        <taxon>Tylenchomorpha</taxon>
        <taxon>Tylenchoidea</taxon>
        <taxon>Heteroderidae</taxon>
        <taxon>Heteroderinae</taxon>
        <taxon>Heterodera</taxon>
    </lineage>
</organism>
<evidence type="ECO:0000256" key="4">
    <source>
        <dbReference type="PROSITE-ProRule" id="PRU00027"/>
    </source>
</evidence>
<comment type="caution">
    <text evidence="7">The sequence shown here is derived from an EMBL/GenBank/DDBJ whole genome shotgun (WGS) entry which is preliminary data.</text>
</comment>
<feature type="signal peptide" evidence="5">
    <location>
        <begin position="1"/>
        <end position="19"/>
    </location>
</feature>
<evidence type="ECO:0000313" key="7">
    <source>
        <dbReference type="EMBL" id="KAL3111916.1"/>
    </source>
</evidence>
<evidence type="ECO:0000256" key="5">
    <source>
        <dbReference type="SAM" id="SignalP"/>
    </source>
</evidence>
<dbReference type="PROSITE" id="PS50808">
    <property type="entry name" value="ZF_BED"/>
    <property type="match status" value="1"/>
</dbReference>
<dbReference type="Proteomes" id="UP001620626">
    <property type="component" value="Unassembled WGS sequence"/>
</dbReference>
<gene>
    <name evidence="7" type="ORF">niasHT_015114</name>
</gene>
<dbReference type="SUPFAM" id="SSF57667">
    <property type="entry name" value="beta-beta-alpha zinc fingers"/>
    <property type="match status" value="1"/>
</dbReference>
<keyword evidence="8" id="KW-1185">Reference proteome</keyword>
<evidence type="ECO:0000256" key="3">
    <source>
        <dbReference type="ARBA" id="ARBA00022833"/>
    </source>
</evidence>